<evidence type="ECO:0000256" key="17">
    <source>
        <dbReference type="ARBA" id="ARBA00023264"/>
    </source>
</evidence>
<dbReference type="GO" id="GO:0005743">
    <property type="term" value="C:mitochondrial inner membrane"/>
    <property type="evidence" value="ECO:0007669"/>
    <property type="project" value="UniProtKB-SubCell"/>
</dbReference>
<comment type="similarity">
    <text evidence="5">Belongs to the TAM41 family.</text>
</comment>
<evidence type="ECO:0000256" key="4">
    <source>
        <dbReference type="ARBA" id="ARBA00005189"/>
    </source>
</evidence>
<evidence type="ECO:0000256" key="2">
    <source>
        <dbReference type="ARBA" id="ARBA00004443"/>
    </source>
</evidence>
<evidence type="ECO:0000256" key="1">
    <source>
        <dbReference type="ARBA" id="ARBA00001946"/>
    </source>
</evidence>
<dbReference type="InterPro" id="IPR015222">
    <property type="entry name" value="Tam41"/>
</dbReference>
<dbReference type="Pfam" id="PF09139">
    <property type="entry name" value="Tam41_Mmp37"/>
    <property type="match status" value="1"/>
</dbReference>
<evidence type="ECO:0000313" key="19">
    <source>
        <dbReference type="EMBL" id="RKP15686.1"/>
    </source>
</evidence>
<keyword evidence="14" id="KW-0496">Mitochondrion</keyword>
<proteinExistence type="inferred from homology"/>
<evidence type="ECO:0000256" key="7">
    <source>
        <dbReference type="ARBA" id="ARBA00018337"/>
    </source>
</evidence>
<evidence type="ECO:0000256" key="18">
    <source>
        <dbReference type="ARBA" id="ARBA00029893"/>
    </source>
</evidence>
<dbReference type="GO" id="GO:0032049">
    <property type="term" value="P:cardiolipin biosynthetic process"/>
    <property type="evidence" value="ECO:0007669"/>
    <property type="project" value="InterPro"/>
</dbReference>
<evidence type="ECO:0000256" key="6">
    <source>
        <dbReference type="ARBA" id="ARBA00012487"/>
    </source>
</evidence>
<dbReference type="UniPathway" id="UPA00557">
    <property type="reaction ID" value="UER00614"/>
</dbReference>
<organism evidence="19 20">
    <name type="scientific">Rozella allomycis (strain CSF55)</name>
    <dbReference type="NCBI Taxonomy" id="988480"/>
    <lineage>
        <taxon>Eukaryota</taxon>
        <taxon>Fungi</taxon>
        <taxon>Fungi incertae sedis</taxon>
        <taxon>Cryptomycota</taxon>
        <taxon>Cryptomycota incertae sedis</taxon>
        <taxon>Rozella</taxon>
    </lineage>
</organism>
<dbReference type="EC" id="2.7.7.41" evidence="6"/>
<evidence type="ECO:0000256" key="11">
    <source>
        <dbReference type="ARBA" id="ARBA00022792"/>
    </source>
</evidence>
<keyword evidence="17" id="KW-1208">Phospholipid metabolism</keyword>
<comment type="subcellular location">
    <subcellularLocation>
        <location evidence="2">Mitochondrion inner membrane</location>
        <topology evidence="2">Peripheral membrane protein</topology>
        <orientation evidence="2">Matrix side</orientation>
    </subcellularLocation>
</comment>
<comment type="pathway">
    <text evidence="3">Phospholipid metabolism; CDP-diacylglycerol biosynthesis; CDP-diacylglycerol from sn-glycerol 3-phosphate: step 3/3.</text>
</comment>
<evidence type="ECO:0000256" key="12">
    <source>
        <dbReference type="ARBA" id="ARBA00022842"/>
    </source>
</evidence>
<evidence type="ECO:0000313" key="20">
    <source>
        <dbReference type="Proteomes" id="UP000281549"/>
    </source>
</evidence>
<keyword evidence="15" id="KW-0472">Membrane</keyword>
<keyword evidence="16" id="KW-0594">Phospholipid biosynthesis</keyword>
<evidence type="ECO:0000256" key="8">
    <source>
        <dbReference type="ARBA" id="ARBA00022516"/>
    </source>
</evidence>
<name>A0A4P9Y931_ROZAC</name>
<keyword evidence="8" id="KW-0444">Lipid biosynthesis</keyword>
<accession>A0A4P9Y931</accession>
<keyword evidence="11" id="KW-0999">Mitochondrion inner membrane</keyword>
<sequence>MFLAGRMHKPISIIKSNSDLNTLLSRNLEYAVYTSLLLLPKSFTLKDLYLTITSLSYIGDPRKDIAENPNKIANIVNHQFDCFNTMYSPVLEKLAIIEKGIVTRTIPFETIIENLSPHLKLKLNGNYSKPNVSILLDLDFVNLEFFLPYQIPF</sequence>
<keyword evidence="9" id="KW-0808">Transferase</keyword>
<dbReference type="GO" id="GO:0016024">
    <property type="term" value="P:CDP-diacylglycerol biosynthetic process"/>
    <property type="evidence" value="ECO:0007669"/>
    <property type="project" value="UniProtKB-UniPathway"/>
</dbReference>
<dbReference type="GO" id="GO:0004605">
    <property type="term" value="F:phosphatidate cytidylyltransferase activity"/>
    <property type="evidence" value="ECO:0007669"/>
    <property type="project" value="UniProtKB-EC"/>
</dbReference>
<keyword evidence="12" id="KW-0460">Magnesium</keyword>
<protein>
    <recommendedName>
        <fullName evidence="7">Phosphatidate cytidylyltransferase, mitochondrial</fullName>
        <ecNumber evidence="6">2.7.7.41</ecNumber>
    </recommendedName>
    <alternativeName>
        <fullName evidence="18">CDP-diacylglycerol synthase</fullName>
    </alternativeName>
</protein>
<comment type="cofactor">
    <cofactor evidence="1">
        <name>Mg(2+)</name>
        <dbReference type="ChEBI" id="CHEBI:18420"/>
    </cofactor>
</comment>
<evidence type="ECO:0000256" key="16">
    <source>
        <dbReference type="ARBA" id="ARBA00023209"/>
    </source>
</evidence>
<reference evidence="20" key="1">
    <citation type="journal article" date="2018" name="Nat. Microbiol.">
        <title>Leveraging single-cell genomics to expand the fungal tree of life.</title>
        <authorList>
            <person name="Ahrendt S.R."/>
            <person name="Quandt C.A."/>
            <person name="Ciobanu D."/>
            <person name="Clum A."/>
            <person name="Salamov A."/>
            <person name="Andreopoulos B."/>
            <person name="Cheng J.F."/>
            <person name="Woyke T."/>
            <person name="Pelin A."/>
            <person name="Henrissat B."/>
            <person name="Reynolds N.K."/>
            <person name="Benny G.L."/>
            <person name="Smith M.E."/>
            <person name="James T.Y."/>
            <person name="Grigoriev I.V."/>
        </authorList>
    </citation>
    <scope>NUCLEOTIDE SEQUENCE [LARGE SCALE GENOMIC DNA]</scope>
    <source>
        <strain evidence="20">CSF55</strain>
    </source>
</reference>
<dbReference type="Proteomes" id="UP000281549">
    <property type="component" value="Unassembled WGS sequence"/>
</dbReference>
<evidence type="ECO:0000256" key="10">
    <source>
        <dbReference type="ARBA" id="ARBA00022695"/>
    </source>
</evidence>
<keyword evidence="10" id="KW-0548">Nucleotidyltransferase</keyword>
<evidence type="ECO:0000256" key="15">
    <source>
        <dbReference type="ARBA" id="ARBA00023136"/>
    </source>
</evidence>
<evidence type="ECO:0000256" key="14">
    <source>
        <dbReference type="ARBA" id="ARBA00023128"/>
    </source>
</evidence>
<evidence type="ECO:0000256" key="3">
    <source>
        <dbReference type="ARBA" id="ARBA00005119"/>
    </source>
</evidence>
<dbReference type="PANTHER" id="PTHR13619">
    <property type="entry name" value="PHOSPHATIDATE CYTIDYLYLTRANSFERASE, MITOCHONDRIAL"/>
    <property type="match status" value="1"/>
</dbReference>
<keyword evidence="13" id="KW-0443">Lipid metabolism</keyword>
<evidence type="ECO:0000256" key="9">
    <source>
        <dbReference type="ARBA" id="ARBA00022679"/>
    </source>
</evidence>
<dbReference type="EMBL" id="ML008077">
    <property type="protein sequence ID" value="RKP15686.1"/>
    <property type="molecule type" value="Genomic_DNA"/>
</dbReference>
<dbReference type="PANTHER" id="PTHR13619:SF0">
    <property type="entry name" value="PHOSPHATIDATE CYTIDYLYLTRANSFERASE, MITOCHONDRIAL"/>
    <property type="match status" value="1"/>
</dbReference>
<gene>
    <name evidence="19" type="ORF">ROZALSC1DRAFT_26174</name>
</gene>
<evidence type="ECO:0000256" key="13">
    <source>
        <dbReference type="ARBA" id="ARBA00023098"/>
    </source>
</evidence>
<evidence type="ECO:0000256" key="5">
    <source>
        <dbReference type="ARBA" id="ARBA00005458"/>
    </source>
</evidence>
<dbReference type="AlphaFoldDB" id="A0A4P9Y931"/>
<comment type="pathway">
    <text evidence="4">Lipid metabolism.</text>
</comment>